<proteinExistence type="predicted"/>
<accession>A0A382C757</accession>
<sequence length="240" mass="26547">GFDDQDVEYPFPFWNPADQRYYVYYLGQQGNSKPRLKQTGLLVGDGDFGQWQRVGTEPVVTVGGRHEQHGASHPSVAIADDMIHMVYTGESPAPDERRQILYNVPSICHATAPTSNPAQVTKDLANPVFSGSGQAWDSCGVREAEILKGPDFFHIFYGGYDGRRWSIGHVRTRDFRTFEPNPHNPIFTPSTDPDAWDCDGLLTPQVFAMNGTYYMIYAGLKGSGWNRVSAVQTGLAVAGV</sequence>
<protein>
    <recommendedName>
        <fullName evidence="2">Glycosyl hydrolase family 32 N-terminal domain-containing protein</fullName>
    </recommendedName>
</protein>
<reference evidence="1" key="1">
    <citation type="submission" date="2018-05" db="EMBL/GenBank/DDBJ databases">
        <authorList>
            <person name="Lanie J.A."/>
            <person name="Ng W.-L."/>
            <person name="Kazmierczak K.M."/>
            <person name="Andrzejewski T.M."/>
            <person name="Davidsen T.M."/>
            <person name="Wayne K.J."/>
            <person name="Tettelin H."/>
            <person name="Glass J.I."/>
            <person name="Rusch D."/>
            <person name="Podicherti R."/>
            <person name="Tsui H.-C.T."/>
            <person name="Winkler M.E."/>
        </authorList>
    </citation>
    <scope>NUCLEOTIDE SEQUENCE</scope>
</reference>
<dbReference type="InterPro" id="IPR023296">
    <property type="entry name" value="Glyco_hydro_beta-prop_sf"/>
</dbReference>
<dbReference type="Gene3D" id="2.115.10.20">
    <property type="entry name" value="Glycosyl hydrolase domain, family 43"/>
    <property type="match status" value="3"/>
</dbReference>
<evidence type="ECO:0008006" key="2">
    <source>
        <dbReference type="Google" id="ProtNLM"/>
    </source>
</evidence>
<organism evidence="1">
    <name type="scientific">marine metagenome</name>
    <dbReference type="NCBI Taxonomy" id="408172"/>
    <lineage>
        <taxon>unclassified sequences</taxon>
        <taxon>metagenomes</taxon>
        <taxon>ecological metagenomes</taxon>
    </lineage>
</organism>
<dbReference type="SUPFAM" id="SSF75005">
    <property type="entry name" value="Arabinanase/levansucrase/invertase"/>
    <property type="match status" value="1"/>
</dbReference>
<evidence type="ECO:0000313" key="1">
    <source>
        <dbReference type="EMBL" id="SVB21622.1"/>
    </source>
</evidence>
<feature type="non-terminal residue" evidence="1">
    <location>
        <position position="1"/>
    </location>
</feature>
<dbReference type="AlphaFoldDB" id="A0A382C757"/>
<gene>
    <name evidence="1" type="ORF">METZ01_LOCUS174476</name>
</gene>
<dbReference type="EMBL" id="UINC01033018">
    <property type="protein sequence ID" value="SVB21622.1"/>
    <property type="molecule type" value="Genomic_DNA"/>
</dbReference>
<name>A0A382C757_9ZZZZ</name>